<accession>A0A9N8V7N5</accession>
<comment type="caution">
    <text evidence="1">The sequence shown here is derived from an EMBL/GenBank/DDBJ whole genome shotgun (WGS) entry which is preliminary data.</text>
</comment>
<organism evidence="1 2">
    <name type="scientific">Ambispora leptoticha</name>
    <dbReference type="NCBI Taxonomy" id="144679"/>
    <lineage>
        <taxon>Eukaryota</taxon>
        <taxon>Fungi</taxon>
        <taxon>Fungi incertae sedis</taxon>
        <taxon>Mucoromycota</taxon>
        <taxon>Glomeromycotina</taxon>
        <taxon>Glomeromycetes</taxon>
        <taxon>Archaeosporales</taxon>
        <taxon>Ambisporaceae</taxon>
        <taxon>Ambispora</taxon>
    </lineage>
</organism>
<dbReference type="EMBL" id="CAJVPS010000001">
    <property type="protein sequence ID" value="CAG8437586.1"/>
    <property type="molecule type" value="Genomic_DNA"/>
</dbReference>
<dbReference type="Proteomes" id="UP000789508">
    <property type="component" value="Unassembled WGS sequence"/>
</dbReference>
<name>A0A9N8V7N5_9GLOM</name>
<evidence type="ECO:0000313" key="2">
    <source>
        <dbReference type="Proteomes" id="UP000789508"/>
    </source>
</evidence>
<protein>
    <submittedName>
        <fullName evidence="1">6966_t:CDS:1</fullName>
    </submittedName>
</protein>
<gene>
    <name evidence="1" type="ORF">ALEPTO_LOCUS37</name>
</gene>
<keyword evidence="2" id="KW-1185">Reference proteome</keyword>
<proteinExistence type="predicted"/>
<dbReference type="AlphaFoldDB" id="A0A9N8V7N5"/>
<reference evidence="1" key="1">
    <citation type="submission" date="2021-06" db="EMBL/GenBank/DDBJ databases">
        <authorList>
            <person name="Kallberg Y."/>
            <person name="Tangrot J."/>
            <person name="Rosling A."/>
        </authorList>
    </citation>
    <scope>NUCLEOTIDE SEQUENCE</scope>
    <source>
        <strain evidence="1">FL130A</strain>
    </source>
</reference>
<sequence>MFRERNFIVSASKKFIDEFGEEIFIMEHALPDLYQQADAYFGKEDKRKQIPLQVPSSFNYNKEYRAETVDEKYGYNFYFKEGESKMFGKEPHVHIRGHGREIQYFLSPFRLKKKIPKNFPQGEESKLKKHESSSELKRVKVGEFCFHPNLLKLEVNKEELTAFLSDGRKTNAHVGVEVFIEGPERICADCH</sequence>
<evidence type="ECO:0000313" key="1">
    <source>
        <dbReference type="EMBL" id="CAG8437586.1"/>
    </source>
</evidence>